<evidence type="ECO:0000313" key="3">
    <source>
        <dbReference type="Proteomes" id="UP000649151"/>
    </source>
</evidence>
<dbReference type="Pfam" id="PF01464">
    <property type="entry name" value="SLT"/>
    <property type="match status" value="1"/>
</dbReference>
<evidence type="ECO:0000313" key="2">
    <source>
        <dbReference type="EMBL" id="MBC5787819.1"/>
    </source>
</evidence>
<proteinExistence type="predicted"/>
<dbReference type="PANTHER" id="PTHR37423:SF2">
    <property type="entry name" value="MEMBRANE-BOUND LYTIC MUREIN TRANSGLYCOSYLASE C"/>
    <property type="match status" value="1"/>
</dbReference>
<dbReference type="Proteomes" id="UP000649151">
    <property type="component" value="Unassembled WGS sequence"/>
</dbReference>
<dbReference type="InterPro" id="IPR023346">
    <property type="entry name" value="Lysozyme-like_dom_sf"/>
</dbReference>
<name>A0ABR7IRP3_9CLOT</name>
<dbReference type="PANTHER" id="PTHR37423">
    <property type="entry name" value="SOLUBLE LYTIC MUREIN TRANSGLYCOSYLASE-RELATED"/>
    <property type="match status" value="1"/>
</dbReference>
<sequence length="189" mass="21676">MKHSRLVKHLFGVLAVVLAAIVILGFVLHAVYTVAYPKKYTEYVEKYAEEYHVDQNLVYAVIRCESGFNPNAVSNVGAKGLMQLMEDTFDWAQSRMPDAPDVTYDQVFDPEVNIQHGVYVLHLLLEEFQSEPTAIAAYHAGWGSVKEWLESPEHSPTELNIESIPFDDTKTYVKRVLKTKFIYEKIYKE</sequence>
<reference evidence="2 3" key="1">
    <citation type="submission" date="2020-08" db="EMBL/GenBank/DDBJ databases">
        <title>Genome public.</title>
        <authorList>
            <person name="Liu C."/>
            <person name="Sun Q."/>
        </authorList>
    </citation>
    <scope>NUCLEOTIDE SEQUENCE [LARGE SCALE GENOMIC DNA]</scope>
    <source>
        <strain evidence="2 3">NSJ-27</strain>
    </source>
</reference>
<gene>
    <name evidence="2" type="ORF">H8Z77_07285</name>
</gene>
<evidence type="ECO:0000259" key="1">
    <source>
        <dbReference type="Pfam" id="PF01464"/>
    </source>
</evidence>
<accession>A0ABR7IRP3</accession>
<dbReference type="RefSeq" id="WP_186996617.1">
    <property type="nucleotide sequence ID" value="NZ_JACOQK010000001.1"/>
</dbReference>
<keyword evidence="3" id="KW-1185">Reference proteome</keyword>
<dbReference type="Gene3D" id="1.10.530.10">
    <property type="match status" value="1"/>
</dbReference>
<dbReference type="EMBL" id="JACOQK010000001">
    <property type="protein sequence ID" value="MBC5787819.1"/>
    <property type="molecule type" value="Genomic_DNA"/>
</dbReference>
<dbReference type="SUPFAM" id="SSF53955">
    <property type="entry name" value="Lysozyme-like"/>
    <property type="match status" value="1"/>
</dbReference>
<feature type="domain" description="Transglycosylase SLT" evidence="1">
    <location>
        <begin position="43"/>
        <end position="158"/>
    </location>
</feature>
<organism evidence="2 3">
    <name type="scientific">Clostridium facile</name>
    <dbReference type="NCBI Taxonomy" id="2763035"/>
    <lineage>
        <taxon>Bacteria</taxon>
        <taxon>Bacillati</taxon>
        <taxon>Bacillota</taxon>
        <taxon>Clostridia</taxon>
        <taxon>Eubacteriales</taxon>
        <taxon>Clostridiaceae</taxon>
        <taxon>Clostridium</taxon>
    </lineage>
</organism>
<protein>
    <submittedName>
        <fullName evidence="2">Lytic transglycosylase domain-containing protein</fullName>
    </submittedName>
</protein>
<dbReference type="InterPro" id="IPR008258">
    <property type="entry name" value="Transglycosylase_SLT_dom_1"/>
</dbReference>
<dbReference type="CDD" id="cd16896">
    <property type="entry name" value="LT_Slt70-like"/>
    <property type="match status" value="1"/>
</dbReference>
<comment type="caution">
    <text evidence="2">The sequence shown here is derived from an EMBL/GenBank/DDBJ whole genome shotgun (WGS) entry which is preliminary data.</text>
</comment>